<feature type="transmembrane region" description="Helical" evidence="10">
    <location>
        <begin position="52"/>
        <end position="68"/>
    </location>
</feature>
<dbReference type="GO" id="GO:0042121">
    <property type="term" value="P:alginic acid biosynthetic process"/>
    <property type="evidence" value="ECO:0007669"/>
    <property type="project" value="InterPro"/>
</dbReference>
<feature type="transmembrane region" description="Helical" evidence="10">
    <location>
        <begin position="188"/>
        <end position="206"/>
    </location>
</feature>
<evidence type="ECO:0000256" key="9">
    <source>
        <dbReference type="PIRNR" id="PIRNR016636"/>
    </source>
</evidence>
<dbReference type="AlphaFoldDB" id="A0A5D4KGJ5"/>
<evidence type="ECO:0000256" key="8">
    <source>
        <dbReference type="ARBA" id="ARBA00023315"/>
    </source>
</evidence>
<dbReference type="GO" id="GO:0016746">
    <property type="term" value="F:acyltransferase activity"/>
    <property type="evidence" value="ECO:0007669"/>
    <property type="project" value="UniProtKB-KW"/>
</dbReference>
<dbReference type="PANTHER" id="PTHR13285">
    <property type="entry name" value="ACYLTRANSFERASE"/>
    <property type="match status" value="1"/>
</dbReference>
<feature type="transmembrane region" description="Helical" evidence="10">
    <location>
        <begin position="148"/>
        <end position="168"/>
    </location>
</feature>
<protein>
    <submittedName>
        <fullName evidence="11">MBOAT family protein</fullName>
    </submittedName>
</protein>
<dbReference type="InterPro" id="IPR024194">
    <property type="entry name" value="Ac/AlaTfrase_AlgI/DltB"/>
</dbReference>
<feature type="transmembrane region" description="Helical" evidence="10">
    <location>
        <begin position="118"/>
        <end position="136"/>
    </location>
</feature>
<feature type="transmembrane region" description="Helical" evidence="10">
    <location>
        <begin position="312"/>
        <end position="335"/>
    </location>
</feature>
<evidence type="ECO:0000256" key="10">
    <source>
        <dbReference type="SAM" id="Phobius"/>
    </source>
</evidence>
<evidence type="ECO:0000256" key="2">
    <source>
        <dbReference type="ARBA" id="ARBA00010323"/>
    </source>
</evidence>
<reference evidence="11 12" key="1">
    <citation type="submission" date="2019-08" db="EMBL/GenBank/DDBJ databases">
        <title>Bacillus genomes from the desert of Cuatro Cienegas, Coahuila.</title>
        <authorList>
            <person name="Olmedo-Alvarez G."/>
        </authorList>
    </citation>
    <scope>NUCLEOTIDE SEQUENCE [LARGE SCALE GENOMIC DNA]</scope>
    <source>
        <strain evidence="11 12">CH40_1T</strain>
    </source>
</reference>
<keyword evidence="7 9" id="KW-0472">Membrane</keyword>
<dbReference type="PIRSF" id="PIRSF016636">
    <property type="entry name" value="AlgI_DltB"/>
    <property type="match status" value="1"/>
</dbReference>
<evidence type="ECO:0000256" key="1">
    <source>
        <dbReference type="ARBA" id="ARBA00004651"/>
    </source>
</evidence>
<dbReference type="Pfam" id="PF03062">
    <property type="entry name" value="MBOAT"/>
    <property type="match status" value="1"/>
</dbReference>
<dbReference type="Proteomes" id="UP000323317">
    <property type="component" value="Unassembled WGS sequence"/>
</dbReference>
<dbReference type="InterPro" id="IPR028362">
    <property type="entry name" value="AlgI"/>
</dbReference>
<keyword evidence="3 9" id="KW-1003">Cell membrane</keyword>
<evidence type="ECO:0000256" key="4">
    <source>
        <dbReference type="ARBA" id="ARBA00022679"/>
    </source>
</evidence>
<keyword evidence="8 9" id="KW-0012">Acyltransferase</keyword>
<dbReference type="RefSeq" id="WP_148946217.1">
    <property type="nucleotide sequence ID" value="NZ_VTEH01000004.1"/>
</dbReference>
<sequence length="481" mass="55339">MIFNSFEFIFVFLPFVLIFYFFLNKVNFTLAKIWLLLSSIFFYSWWNPAYLPLILSSLAVNFFIGSFLGKEFSLKRKKILLTSGIVFNVSLLGFFKYYDFFIQNLNLVFNANFNLLHLLLPLAISFYTFQQIAYLVDSYRSETKEYNFLNYSLFVTFFPQLIAGPIVHHSQVMSQFQNALNRNPNGKNIAMGIFIFSIGLFKKVAIADTFSIWANNGFSSADSLTFFDGWITSLSYTFQLYFDFSGYSDMAIGAALLFNISLPMNFNSPYKALTIQDFWRRWHITLSHFLTRYIYIPLGGSRGTHLKTYTNIIIIFFISGIWHGAGWTFVVWGLLHGLASVISRAWNRAGFRLNQLAAWFLTFQFVNATWVLFRAPDFQTAVEVLKSMAGLHGIKVPEAVAGALQLKLDPSYIYTFSLAEETWKPIIFAMAALFISVWSKNSIQLTQSLKPNPAAAVYASILFIYSAFQLQKVSEFLYFNF</sequence>
<evidence type="ECO:0000313" key="12">
    <source>
        <dbReference type="Proteomes" id="UP000323317"/>
    </source>
</evidence>
<name>A0A5D4KGJ5_9BACI</name>
<dbReference type="PANTHER" id="PTHR13285:SF23">
    <property type="entry name" value="TEICHOIC ACID D-ALANYLTRANSFERASE"/>
    <property type="match status" value="1"/>
</dbReference>
<accession>A0A5D4KGJ5</accession>
<dbReference type="InterPro" id="IPR051085">
    <property type="entry name" value="MB_O-acyltransferase"/>
</dbReference>
<evidence type="ECO:0000256" key="5">
    <source>
        <dbReference type="ARBA" id="ARBA00022692"/>
    </source>
</evidence>
<evidence type="ECO:0000256" key="6">
    <source>
        <dbReference type="ARBA" id="ARBA00022989"/>
    </source>
</evidence>
<keyword evidence="5 10" id="KW-0812">Transmembrane</keyword>
<dbReference type="InterPro" id="IPR004299">
    <property type="entry name" value="MBOAT_fam"/>
</dbReference>
<organism evidence="11 12">
    <name type="scientific">Rossellomorea vietnamensis</name>
    <dbReference type="NCBI Taxonomy" id="218284"/>
    <lineage>
        <taxon>Bacteria</taxon>
        <taxon>Bacillati</taxon>
        <taxon>Bacillota</taxon>
        <taxon>Bacilli</taxon>
        <taxon>Bacillales</taxon>
        <taxon>Bacillaceae</taxon>
        <taxon>Rossellomorea</taxon>
    </lineage>
</organism>
<dbReference type="PIRSF" id="PIRSF500217">
    <property type="entry name" value="AlgI"/>
    <property type="match status" value="1"/>
</dbReference>
<comment type="subcellular location">
    <subcellularLocation>
        <location evidence="1">Cell membrane</location>
        <topology evidence="1">Multi-pass membrane protein</topology>
    </subcellularLocation>
</comment>
<proteinExistence type="inferred from homology"/>
<comment type="similarity">
    <text evidence="2 9">Belongs to the membrane-bound acyltransferase family.</text>
</comment>
<feature type="transmembrane region" description="Helical" evidence="10">
    <location>
        <begin position="6"/>
        <end position="23"/>
    </location>
</feature>
<dbReference type="EMBL" id="VTEH01000004">
    <property type="protein sequence ID" value="TYR75999.1"/>
    <property type="molecule type" value="Genomic_DNA"/>
</dbReference>
<feature type="transmembrane region" description="Helical" evidence="10">
    <location>
        <begin position="80"/>
        <end position="98"/>
    </location>
</feature>
<evidence type="ECO:0000256" key="7">
    <source>
        <dbReference type="ARBA" id="ARBA00023136"/>
    </source>
</evidence>
<dbReference type="GO" id="GO:0005886">
    <property type="term" value="C:plasma membrane"/>
    <property type="evidence" value="ECO:0007669"/>
    <property type="project" value="UniProtKB-SubCell"/>
</dbReference>
<evidence type="ECO:0000313" key="11">
    <source>
        <dbReference type="EMBL" id="TYR75999.1"/>
    </source>
</evidence>
<comment type="caution">
    <text evidence="11">The sequence shown here is derived from an EMBL/GenBank/DDBJ whole genome shotgun (WGS) entry which is preliminary data.</text>
</comment>
<keyword evidence="4 9" id="KW-0808">Transferase</keyword>
<gene>
    <name evidence="11" type="ORF">FZC79_07550</name>
</gene>
<keyword evidence="6 10" id="KW-1133">Transmembrane helix</keyword>
<evidence type="ECO:0000256" key="3">
    <source>
        <dbReference type="ARBA" id="ARBA00022475"/>
    </source>
</evidence>